<evidence type="ECO:0000259" key="1">
    <source>
        <dbReference type="Pfam" id="PF06445"/>
    </source>
</evidence>
<sequence>MEKAVTDKFDFKKSYPELYAPKSGDFALVEVPALQYLAYDGHGDPNTSKEYQGALECLYPTAYAVKFASKKDLGRDFTVGPLEGLWRAADMDAFIRGDKDSWDWTMLVAQPPWITPGLVSDTVAAVARKKKPPGLDRVRLVTLEEGTSAQILYIGAYDAEGPVLERLHHQWMPAHALTFNGDHHEIYLSDPRRTAVHKLRTVLRQPVRPLGPSA</sequence>
<feature type="domain" description="GyrI-like small molecule binding" evidence="1">
    <location>
        <begin position="28"/>
        <end position="207"/>
    </location>
</feature>
<dbReference type="InterPro" id="IPR029442">
    <property type="entry name" value="GyrI-like"/>
</dbReference>
<protein>
    <submittedName>
        <fullName evidence="2">GyrI-like domain-containing protein</fullName>
    </submittedName>
</protein>
<dbReference type="Gene3D" id="3.20.80.10">
    <property type="entry name" value="Regulatory factor, effector binding domain"/>
    <property type="match status" value="1"/>
</dbReference>
<dbReference type="RefSeq" id="WP_207347672.1">
    <property type="nucleotide sequence ID" value="NZ_CP076456.1"/>
</dbReference>
<keyword evidence="3" id="KW-1185">Reference proteome</keyword>
<reference evidence="2" key="1">
    <citation type="submission" date="2021-06" db="EMBL/GenBank/DDBJ databases">
        <title>Novel species in genus Arthrobacter.</title>
        <authorList>
            <person name="Zhang G."/>
        </authorList>
    </citation>
    <scope>NUCLEOTIDE SEQUENCE</scope>
    <source>
        <strain evidence="2">Zg-ZUI122</strain>
    </source>
</reference>
<gene>
    <name evidence="2" type="ORF">KG104_16540</name>
</gene>
<dbReference type="KEGG" id="asun:KG104_16540"/>
<dbReference type="Pfam" id="PF06445">
    <property type="entry name" value="GyrI-like"/>
    <property type="match status" value="1"/>
</dbReference>
<dbReference type="SUPFAM" id="SSF55136">
    <property type="entry name" value="Probable bacterial effector-binding domain"/>
    <property type="match status" value="1"/>
</dbReference>
<evidence type="ECO:0000313" key="3">
    <source>
        <dbReference type="Proteomes" id="UP000680588"/>
    </source>
</evidence>
<organism evidence="2 3">
    <name type="scientific">Arthrobacter sunyaminii</name>
    <dbReference type="NCBI Taxonomy" id="2816859"/>
    <lineage>
        <taxon>Bacteria</taxon>
        <taxon>Bacillati</taxon>
        <taxon>Actinomycetota</taxon>
        <taxon>Actinomycetes</taxon>
        <taxon>Micrococcales</taxon>
        <taxon>Micrococcaceae</taxon>
        <taxon>Arthrobacter</taxon>
    </lineage>
</organism>
<dbReference type="AlphaFoldDB" id="A0A975S5M1"/>
<proteinExistence type="predicted"/>
<accession>A0A975S5M1</accession>
<dbReference type="Proteomes" id="UP000680588">
    <property type="component" value="Chromosome"/>
</dbReference>
<dbReference type="InterPro" id="IPR011256">
    <property type="entry name" value="Reg_factor_effector_dom_sf"/>
</dbReference>
<evidence type="ECO:0000313" key="2">
    <source>
        <dbReference type="EMBL" id="QWQ36026.1"/>
    </source>
</evidence>
<name>A0A975S5M1_9MICC</name>
<dbReference type="EMBL" id="CP076456">
    <property type="protein sequence ID" value="QWQ36026.1"/>
    <property type="molecule type" value="Genomic_DNA"/>
</dbReference>